<keyword evidence="9" id="KW-0406">Ion transport</keyword>
<organism evidence="13">
    <name type="scientific">marine metagenome</name>
    <dbReference type="NCBI Taxonomy" id="408172"/>
    <lineage>
        <taxon>unclassified sequences</taxon>
        <taxon>metagenomes</taxon>
        <taxon>ecological metagenomes</taxon>
    </lineage>
</organism>
<evidence type="ECO:0008006" key="14">
    <source>
        <dbReference type="Google" id="ProtNLM"/>
    </source>
</evidence>
<dbReference type="AlphaFoldDB" id="A0A381UBN3"/>
<keyword evidence="7 12" id="KW-1133">Transmembrane helix</keyword>
<evidence type="ECO:0000256" key="10">
    <source>
        <dbReference type="ARBA" id="ARBA00023136"/>
    </source>
</evidence>
<comment type="similarity">
    <text evidence="2">Belongs to the sodium:solute symporter (SSF) (TC 2.A.21) family.</text>
</comment>
<dbReference type="InterPro" id="IPR050277">
    <property type="entry name" value="Sodium:Solute_Symporter"/>
</dbReference>
<feature type="transmembrane region" description="Helical" evidence="12">
    <location>
        <begin position="46"/>
        <end position="65"/>
    </location>
</feature>
<dbReference type="GO" id="GO:0015293">
    <property type="term" value="F:symporter activity"/>
    <property type="evidence" value="ECO:0007669"/>
    <property type="project" value="UniProtKB-KW"/>
</dbReference>
<feature type="transmembrane region" description="Helical" evidence="12">
    <location>
        <begin position="114"/>
        <end position="137"/>
    </location>
</feature>
<feature type="transmembrane region" description="Helical" evidence="12">
    <location>
        <begin position="143"/>
        <end position="167"/>
    </location>
</feature>
<feature type="transmembrane region" description="Helical" evidence="12">
    <location>
        <begin position="71"/>
        <end position="93"/>
    </location>
</feature>
<evidence type="ECO:0000256" key="5">
    <source>
        <dbReference type="ARBA" id="ARBA00022692"/>
    </source>
</evidence>
<evidence type="ECO:0000256" key="12">
    <source>
        <dbReference type="SAM" id="Phobius"/>
    </source>
</evidence>
<dbReference type="GO" id="GO:0005886">
    <property type="term" value="C:plasma membrane"/>
    <property type="evidence" value="ECO:0007669"/>
    <property type="project" value="UniProtKB-SubCell"/>
</dbReference>
<evidence type="ECO:0000256" key="2">
    <source>
        <dbReference type="ARBA" id="ARBA00006434"/>
    </source>
</evidence>
<evidence type="ECO:0000256" key="7">
    <source>
        <dbReference type="ARBA" id="ARBA00022989"/>
    </source>
</evidence>
<keyword evidence="10 12" id="KW-0472">Membrane</keyword>
<dbReference type="GO" id="GO:0006814">
    <property type="term" value="P:sodium ion transport"/>
    <property type="evidence" value="ECO:0007669"/>
    <property type="project" value="UniProtKB-KW"/>
</dbReference>
<protein>
    <recommendedName>
        <fullName evidence="14">Sodium:solute symporter family protein</fullName>
    </recommendedName>
</protein>
<evidence type="ECO:0000313" key="13">
    <source>
        <dbReference type="EMBL" id="SVA25606.1"/>
    </source>
</evidence>
<keyword evidence="3" id="KW-0813">Transport</keyword>
<keyword evidence="8" id="KW-0915">Sodium</keyword>
<gene>
    <name evidence="13" type="ORF">METZ01_LOCUS78460</name>
</gene>
<dbReference type="GO" id="GO:0046942">
    <property type="term" value="P:carboxylic acid transport"/>
    <property type="evidence" value="ECO:0007669"/>
    <property type="project" value="UniProtKB-ARBA"/>
</dbReference>
<feature type="transmembrane region" description="Helical" evidence="12">
    <location>
        <begin position="409"/>
        <end position="426"/>
    </location>
</feature>
<keyword evidence="5 12" id="KW-0812">Transmembrane</keyword>
<dbReference type="PROSITE" id="PS50283">
    <property type="entry name" value="NA_SOLUT_SYMP_3"/>
    <property type="match status" value="1"/>
</dbReference>
<accession>A0A381UBN3</accession>
<dbReference type="PANTHER" id="PTHR48086">
    <property type="entry name" value="SODIUM/PROLINE SYMPORTER-RELATED"/>
    <property type="match status" value="1"/>
</dbReference>
<dbReference type="InterPro" id="IPR038377">
    <property type="entry name" value="Na/Glc_symporter_sf"/>
</dbReference>
<dbReference type="CDD" id="cd10322">
    <property type="entry name" value="SLC5sbd"/>
    <property type="match status" value="1"/>
</dbReference>
<dbReference type="Gene3D" id="1.20.1730.10">
    <property type="entry name" value="Sodium/glucose cotransporter"/>
    <property type="match status" value="1"/>
</dbReference>
<evidence type="ECO:0000256" key="9">
    <source>
        <dbReference type="ARBA" id="ARBA00023065"/>
    </source>
</evidence>
<dbReference type="PROSITE" id="PS00456">
    <property type="entry name" value="NA_SOLUT_SYMP_1"/>
    <property type="match status" value="1"/>
</dbReference>
<dbReference type="InterPro" id="IPR018212">
    <property type="entry name" value="Na/solute_symporter_CS"/>
</dbReference>
<evidence type="ECO:0000256" key="8">
    <source>
        <dbReference type="ARBA" id="ARBA00023053"/>
    </source>
</evidence>
<feature type="transmembrane region" description="Helical" evidence="12">
    <location>
        <begin position="6"/>
        <end position="25"/>
    </location>
</feature>
<sequence>MSQFYLLDWVILGAYAVSLIWIGIFRLKDQSTSQEDFILSGRRLSLGGFVATLVTTWYGAILGVGENTFLFGIQTWFIFALPYYGFALGYAFWMAPKIKEKNFLSIPDHFRSSYGERAGIISALLITFLASPAPYILSMGVMLQFLFGIDLGLSLLISTVFSVVYVWNGGFSAVVKTDIFQIILMFAGFFLLVGFSWNNFESPLELIQSTPGSHLDPLGGNTIQYILVWFFIAAWTFVDPGFYQRCAAAKSPEIAKKGLLISIGLWAVFDCLTVLSGLYAVAMIQTDQPLHSFPLLGAHILPIGVFGLFITGLLATIMSTIDSLSLISAITFGRDILWRIQRPQTNSNPVPLIRKGLVIISFLSLFLAFAVPSVVGLFYIIGSVLIPGLILPFVFTLWNEKITISERLAGYWIKTPVGVSLIWFGISQISGQAFLGIEAFYPGMVISFLFLLFIMNRTNNGY</sequence>
<feature type="transmembrane region" description="Helical" evidence="12">
    <location>
        <begin position="179"/>
        <end position="198"/>
    </location>
</feature>
<feature type="transmembrane region" description="Helical" evidence="12">
    <location>
        <begin position="352"/>
        <end position="371"/>
    </location>
</feature>
<feature type="transmembrane region" description="Helical" evidence="12">
    <location>
        <begin position="259"/>
        <end position="280"/>
    </location>
</feature>
<feature type="transmembrane region" description="Helical" evidence="12">
    <location>
        <begin position="218"/>
        <end position="238"/>
    </location>
</feature>
<evidence type="ECO:0000256" key="1">
    <source>
        <dbReference type="ARBA" id="ARBA00004651"/>
    </source>
</evidence>
<proteinExistence type="inferred from homology"/>
<evidence type="ECO:0000256" key="11">
    <source>
        <dbReference type="ARBA" id="ARBA00023201"/>
    </source>
</evidence>
<name>A0A381UBN3_9ZZZZ</name>
<dbReference type="InterPro" id="IPR001734">
    <property type="entry name" value="Na/solute_symporter"/>
</dbReference>
<evidence type="ECO:0000256" key="3">
    <source>
        <dbReference type="ARBA" id="ARBA00022448"/>
    </source>
</evidence>
<keyword evidence="4" id="KW-1003">Cell membrane</keyword>
<comment type="subcellular location">
    <subcellularLocation>
        <location evidence="1">Cell membrane</location>
        <topology evidence="1">Multi-pass membrane protein</topology>
    </subcellularLocation>
</comment>
<dbReference type="EMBL" id="UINC01006119">
    <property type="protein sequence ID" value="SVA25606.1"/>
    <property type="molecule type" value="Genomic_DNA"/>
</dbReference>
<feature type="transmembrane region" description="Helical" evidence="12">
    <location>
        <begin position="377"/>
        <end position="397"/>
    </location>
</feature>
<keyword evidence="11" id="KW-0739">Sodium transport</keyword>
<feature type="transmembrane region" description="Helical" evidence="12">
    <location>
        <begin position="300"/>
        <end position="332"/>
    </location>
</feature>
<dbReference type="PANTHER" id="PTHR48086:SF3">
    <property type="entry name" value="SODIUM_PROLINE SYMPORTER"/>
    <property type="match status" value="1"/>
</dbReference>
<reference evidence="13" key="1">
    <citation type="submission" date="2018-05" db="EMBL/GenBank/DDBJ databases">
        <authorList>
            <person name="Lanie J.A."/>
            <person name="Ng W.-L."/>
            <person name="Kazmierczak K.M."/>
            <person name="Andrzejewski T.M."/>
            <person name="Davidsen T.M."/>
            <person name="Wayne K.J."/>
            <person name="Tettelin H."/>
            <person name="Glass J.I."/>
            <person name="Rusch D."/>
            <person name="Podicherti R."/>
            <person name="Tsui H.-C.T."/>
            <person name="Winkler M.E."/>
        </authorList>
    </citation>
    <scope>NUCLEOTIDE SEQUENCE</scope>
</reference>
<feature type="transmembrane region" description="Helical" evidence="12">
    <location>
        <begin position="432"/>
        <end position="454"/>
    </location>
</feature>
<keyword evidence="6" id="KW-0769">Symport</keyword>
<dbReference type="Pfam" id="PF00474">
    <property type="entry name" value="SSF"/>
    <property type="match status" value="1"/>
</dbReference>
<evidence type="ECO:0000256" key="4">
    <source>
        <dbReference type="ARBA" id="ARBA00022475"/>
    </source>
</evidence>
<evidence type="ECO:0000256" key="6">
    <source>
        <dbReference type="ARBA" id="ARBA00022847"/>
    </source>
</evidence>